<comment type="subcellular location">
    <subcellularLocation>
        <location evidence="1">Cell membrane</location>
        <topology evidence="1">Multi-pass membrane protein</topology>
    </subcellularLocation>
</comment>
<dbReference type="GO" id="GO:0005436">
    <property type="term" value="F:sodium:phosphate symporter activity"/>
    <property type="evidence" value="ECO:0007669"/>
    <property type="project" value="InterPro"/>
</dbReference>
<evidence type="ECO:0000256" key="7">
    <source>
        <dbReference type="SAM" id="Phobius"/>
    </source>
</evidence>
<dbReference type="InterPro" id="IPR003841">
    <property type="entry name" value="Na/Pi_transpt"/>
</dbReference>
<evidence type="ECO:0000256" key="2">
    <source>
        <dbReference type="ARBA" id="ARBA00022475"/>
    </source>
</evidence>
<dbReference type="InterPro" id="IPR026022">
    <property type="entry name" value="PhoU_dom"/>
</dbReference>
<dbReference type="Proteomes" id="UP000823883">
    <property type="component" value="Unassembled WGS sequence"/>
</dbReference>
<feature type="transmembrane region" description="Helical" evidence="7">
    <location>
        <begin position="101"/>
        <end position="123"/>
    </location>
</feature>
<protein>
    <submittedName>
        <fullName evidence="9">Na/Pi cotransporter family protein</fullName>
    </submittedName>
</protein>
<dbReference type="NCBIfam" id="TIGR00704">
    <property type="entry name" value="NaPi_cotrn_rel"/>
    <property type="match status" value="1"/>
</dbReference>
<evidence type="ECO:0000259" key="8">
    <source>
        <dbReference type="Pfam" id="PF01895"/>
    </source>
</evidence>
<dbReference type="Gene3D" id="1.20.58.220">
    <property type="entry name" value="Phosphate transport system protein phou homolog 2, domain 2"/>
    <property type="match status" value="1"/>
</dbReference>
<keyword evidence="5 7" id="KW-0472">Membrane</keyword>
<keyword evidence="2" id="KW-1003">Cell membrane</keyword>
<dbReference type="Pfam" id="PF01895">
    <property type="entry name" value="PhoU"/>
    <property type="match status" value="2"/>
</dbReference>
<reference evidence="9" key="2">
    <citation type="submission" date="2021-04" db="EMBL/GenBank/DDBJ databases">
        <authorList>
            <person name="Gilroy R."/>
        </authorList>
    </citation>
    <scope>NUCLEOTIDE SEQUENCE</scope>
    <source>
        <strain evidence="9">CHK183-5548</strain>
    </source>
</reference>
<keyword evidence="4 7" id="KW-1133">Transmembrane helix</keyword>
<feature type="transmembrane region" description="Helical" evidence="7">
    <location>
        <begin position="285"/>
        <end position="306"/>
    </location>
</feature>
<feature type="transmembrane region" description="Helical" evidence="7">
    <location>
        <begin position="129"/>
        <end position="149"/>
    </location>
</feature>
<evidence type="ECO:0000256" key="6">
    <source>
        <dbReference type="SAM" id="Coils"/>
    </source>
</evidence>
<evidence type="ECO:0000256" key="4">
    <source>
        <dbReference type="ARBA" id="ARBA00022989"/>
    </source>
</evidence>
<organism evidence="9 10">
    <name type="scientific">Candidatus Lachnoclostridium pullistercoris</name>
    <dbReference type="NCBI Taxonomy" id="2838632"/>
    <lineage>
        <taxon>Bacteria</taxon>
        <taxon>Bacillati</taxon>
        <taxon>Bacillota</taxon>
        <taxon>Clostridia</taxon>
        <taxon>Lachnospirales</taxon>
        <taxon>Lachnospiraceae</taxon>
    </lineage>
</organism>
<feature type="transmembrane region" description="Helical" evidence="7">
    <location>
        <begin position="242"/>
        <end position="265"/>
    </location>
</feature>
<dbReference type="GO" id="GO:0005886">
    <property type="term" value="C:plasma membrane"/>
    <property type="evidence" value="ECO:0007669"/>
    <property type="project" value="UniProtKB-SubCell"/>
</dbReference>
<dbReference type="AlphaFoldDB" id="A0A9D2PAY1"/>
<dbReference type="GO" id="GO:0044341">
    <property type="term" value="P:sodium-dependent phosphate transport"/>
    <property type="evidence" value="ECO:0007669"/>
    <property type="project" value="InterPro"/>
</dbReference>
<feature type="transmembrane region" description="Helical" evidence="7">
    <location>
        <begin position="44"/>
        <end position="62"/>
    </location>
</feature>
<sequence>MKTTDILNLLGGLALFLYGMQMMSNGLEAAAGKKMQKILERLTCNRFVGVLVGAGITALIQSSSATTVMVVGFVNSGMMTLQQAVWIIMGANIGTTITGQLVALDIGALAPLIAFVGVAIAMFVKKKQVQYWAHIVAGLGILFIGMNLMSDSMMPLRDSPAFANVVANFSNPLVGILVGAGFTALIQSSSASVGILQALANSGIVALPTAVYVLFGQNIGTCITAVLAAIGTSRSAKRTTVIHLMFNIIGTCIFTIVCMTTPLTAIVASWTPTNPAGQIANMHTLFNIVTTILLLPFGTQLAAVATKILPERASEKEEGFHLKYINAIPEIRSKDSQVGSTAIALHNISGELSRMAGMVTKNIQESFDSVQGGTAKYLESVSQREEYVDFLNKEISSYISSIMSQEENMSDAAAISAYYKICGNLERISDHAMNICEYSKRLDDEKLSFSDMAVVEIESMKKACLEAMDSFKHMEPLSQEALTQVSDLEEKIDNMTDTYRENQLSRMKVKECSHETSILYSEMLTDFERIGDHALNIGEALASM</sequence>
<dbReference type="SUPFAM" id="SSF109755">
    <property type="entry name" value="PhoU-like"/>
    <property type="match status" value="1"/>
</dbReference>
<evidence type="ECO:0000256" key="1">
    <source>
        <dbReference type="ARBA" id="ARBA00004651"/>
    </source>
</evidence>
<dbReference type="NCBIfam" id="NF037997">
    <property type="entry name" value="Na_Pi_symport"/>
    <property type="match status" value="1"/>
</dbReference>
<keyword evidence="6" id="KW-0175">Coiled coil</keyword>
<dbReference type="Pfam" id="PF02690">
    <property type="entry name" value="Na_Pi_cotrans"/>
    <property type="match status" value="2"/>
</dbReference>
<dbReference type="InterPro" id="IPR004633">
    <property type="entry name" value="NaPi_cotrn-rel/YqeW-like"/>
</dbReference>
<proteinExistence type="predicted"/>
<accession>A0A9D2PAY1</accession>
<dbReference type="InterPro" id="IPR038078">
    <property type="entry name" value="PhoU-like_sf"/>
</dbReference>
<reference evidence="9" key="1">
    <citation type="journal article" date="2021" name="PeerJ">
        <title>Extensive microbial diversity within the chicken gut microbiome revealed by metagenomics and culture.</title>
        <authorList>
            <person name="Gilroy R."/>
            <person name="Ravi A."/>
            <person name="Getino M."/>
            <person name="Pursley I."/>
            <person name="Horton D.L."/>
            <person name="Alikhan N.F."/>
            <person name="Baker D."/>
            <person name="Gharbi K."/>
            <person name="Hall N."/>
            <person name="Watson M."/>
            <person name="Adriaenssens E.M."/>
            <person name="Foster-Nyarko E."/>
            <person name="Jarju S."/>
            <person name="Secka A."/>
            <person name="Antonio M."/>
            <person name="Oren A."/>
            <person name="Chaudhuri R.R."/>
            <person name="La Ragione R."/>
            <person name="Hildebrand F."/>
            <person name="Pallen M.J."/>
        </authorList>
    </citation>
    <scope>NUCLEOTIDE SEQUENCE</scope>
    <source>
        <strain evidence="9">CHK183-5548</strain>
    </source>
</reference>
<gene>
    <name evidence="9" type="ORF">IAA04_05060</name>
</gene>
<dbReference type="EMBL" id="DWWL01000031">
    <property type="protein sequence ID" value="HJC47402.1"/>
    <property type="molecule type" value="Genomic_DNA"/>
</dbReference>
<feature type="transmembrane region" description="Helical" evidence="7">
    <location>
        <begin position="161"/>
        <end position="186"/>
    </location>
</feature>
<feature type="domain" description="PhoU" evidence="8">
    <location>
        <begin position="466"/>
        <end position="540"/>
    </location>
</feature>
<name>A0A9D2PAY1_9FIRM</name>
<feature type="coiled-coil region" evidence="6">
    <location>
        <begin position="478"/>
        <end position="505"/>
    </location>
</feature>
<evidence type="ECO:0000256" key="3">
    <source>
        <dbReference type="ARBA" id="ARBA00022692"/>
    </source>
</evidence>
<dbReference type="PANTHER" id="PTHR10010:SF46">
    <property type="entry name" value="SODIUM-DEPENDENT PHOSPHATE TRANSPORT PROTEIN 2B"/>
    <property type="match status" value="1"/>
</dbReference>
<evidence type="ECO:0000256" key="5">
    <source>
        <dbReference type="ARBA" id="ARBA00023136"/>
    </source>
</evidence>
<feature type="transmembrane region" description="Helical" evidence="7">
    <location>
        <begin position="206"/>
        <end position="230"/>
    </location>
</feature>
<evidence type="ECO:0000313" key="10">
    <source>
        <dbReference type="Proteomes" id="UP000823883"/>
    </source>
</evidence>
<feature type="domain" description="PhoU" evidence="8">
    <location>
        <begin position="352"/>
        <end position="438"/>
    </location>
</feature>
<dbReference type="PANTHER" id="PTHR10010">
    <property type="entry name" value="SOLUTE CARRIER FAMILY 34 SODIUM PHOSPHATE , MEMBER 2-RELATED"/>
    <property type="match status" value="1"/>
</dbReference>
<feature type="transmembrane region" description="Helical" evidence="7">
    <location>
        <begin position="6"/>
        <end position="23"/>
    </location>
</feature>
<evidence type="ECO:0000313" key="9">
    <source>
        <dbReference type="EMBL" id="HJC47402.1"/>
    </source>
</evidence>
<keyword evidence="3 7" id="KW-0812">Transmembrane</keyword>
<comment type="caution">
    <text evidence="9">The sequence shown here is derived from an EMBL/GenBank/DDBJ whole genome shotgun (WGS) entry which is preliminary data.</text>
</comment>